<dbReference type="Pfam" id="PF01590">
    <property type="entry name" value="GAF"/>
    <property type="match status" value="1"/>
</dbReference>
<accession>A0ABV1SEY0</accession>
<evidence type="ECO:0000313" key="3">
    <source>
        <dbReference type="EMBL" id="MER5171460.1"/>
    </source>
</evidence>
<name>A0ABV1SEY0_9RHOB</name>
<dbReference type="SUPFAM" id="SSF55781">
    <property type="entry name" value="GAF domain-like"/>
    <property type="match status" value="1"/>
</dbReference>
<dbReference type="SUPFAM" id="SSF46689">
    <property type="entry name" value="Homeodomain-like"/>
    <property type="match status" value="1"/>
</dbReference>
<dbReference type="RefSeq" id="WP_350935815.1">
    <property type="nucleotide sequence ID" value="NZ_JAYWLC010000004.1"/>
</dbReference>
<dbReference type="PRINTS" id="PR01590">
    <property type="entry name" value="HTHFIS"/>
</dbReference>
<reference evidence="3 4" key="1">
    <citation type="submission" date="2024-06" db="EMBL/GenBank/DDBJ databases">
        <title>Thioclava kandeliae sp. nov. from a rhizosphere soil sample of Kandelia candel in a mangrove.</title>
        <authorList>
            <person name="Mu T."/>
        </authorList>
    </citation>
    <scope>NUCLEOTIDE SEQUENCE [LARGE SCALE GENOMIC DNA]</scope>
    <source>
        <strain evidence="3 4">CPCC 100088</strain>
    </source>
</reference>
<dbReference type="Gene3D" id="3.30.450.40">
    <property type="match status" value="1"/>
</dbReference>
<feature type="domain" description="GAF" evidence="1">
    <location>
        <begin position="72"/>
        <end position="195"/>
    </location>
</feature>
<dbReference type="InterPro" id="IPR003018">
    <property type="entry name" value="GAF"/>
</dbReference>
<keyword evidence="4" id="KW-1185">Reference proteome</keyword>
<dbReference type="EMBL" id="JAYWLC010000004">
    <property type="protein sequence ID" value="MER5171460.1"/>
    <property type="molecule type" value="Genomic_DNA"/>
</dbReference>
<dbReference type="Pfam" id="PF02954">
    <property type="entry name" value="HTH_8"/>
    <property type="match status" value="1"/>
</dbReference>
<evidence type="ECO:0000313" key="4">
    <source>
        <dbReference type="Proteomes" id="UP001438953"/>
    </source>
</evidence>
<evidence type="ECO:0000259" key="2">
    <source>
        <dbReference type="Pfam" id="PF02954"/>
    </source>
</evidence>
<feature type="domain" description="DNA binding HTH" evidence="2">
    <location>
        <begin position="279"/>
        <end position="317"/>
    </location>
</feature>
<evidence type="ECO:0000259" key="1">
    <source>
        <dbReference type="Pfam" id="PF01590"/>
    </source>
</evidence>
<organism evidence="3 4">
    <name type="scientific">Thioclava kandeliae</name>
    <dbReference type="NCBI Taxonomy" id="3070818"/>
    <lineage>
        <taxon>Bacteria</taxon>
        <taxon>Pseudomonadati</taxon>
        <taxon>Pseudomonadota</taxon>
        <taxon>Alphaproteobacteria</taxon>
        <taxon>Rhodobacterales</taxon>
        <taxon>Paracoccaceae</taxon>
        <taxon>Thioclava</taxon>
    </lineage>
</organism>
<sequence length="323" mass="34357">MRIDRHHAGERHSERIQSVIASSSAASRPGVAASWRRSFIHYKLDPSVRPGGERLSARELRLLQEEAGPMIRLAEAHLDRLAANVADAGCSVFLSDARGVVLAERIRAADMGGFQSCNLVAGTDWSEQAEGTNGIGTCAAEERPVTIWRDDHFRESNTALCCSGAPIFGASGALAGVIDVSSARQTLDAAYARLLASSVQETARRIEASLFRQAYEGARIVSLAEEGTGAQEIALLALDRDDLVIGANRAARRRLDLEEAQMGSLPASDLLDGAPRLGLADAQRAEMARALARTGGNVTAAARALGIGRATFYRKAKALGLEV</sequence>
<dbReference type="InterPro" id="IPR029016">
    <property type="entry name" value="GAF-like_dom_sf"/>
</dbReference>
<dbReference type="Gene3D" id="1.10.10.60">
    <property type="entry name" value="Homeodomain-like"/>
    <property type="match status" value="1"/>
</dbReference>
<dbReference type="InterPro" id="IPR002197">
    <property type="entry name" value="HTH_Fis"/>
</dbReference>
<protein>
    <submittedName>
        <fullName evidence="3">Helix-turn-helix domain-containing protein</fullName>
    </submittedName>
</protein>
<dbReference type="Proteomes" id="UP001438953">
    <property type="component" value="Unassembled WGS sequence"/>
</dbReference>
<proteinExistence type="predicted"/>
<comment type="caution">
    <text evidence="3">The sequence shown here is derived from an EMBL/GenBank/DDBJ whole genome shotgun (WGS) entry which is preliminary data.</text>
</comment>
<gene>
    <name evidence="3" type="ORF">VSX56_06685</name>
</gene>
<dbReference type="InterPro" id="IPR009057">
    <property type="entry name" value="Homeodomain-like_sf"/>
</dbReference>